<dbReference type="PROSITE" id="PS51257">
    <property type="entry name" value="PROKAR_LIPOPROTEIN"/>
    <property type="match status" value="1"/>
</dbReference>
<keyword evidence="4" id="KW-0472">Membrane</keyword>
<reference evidence="7 8" key="1">
    <citation type="journal article" date="2019" name="Int. J. Syst. Evol. Microbiol.">
        <title>The Global Catalogue of Microorganisms (GCM) 10K type strain sequencing project: providing services to taxonomists for standard genome sequencing and annotation.</title>
        <authorList>
            <consortium name="The Broad Institute Genomics Platform"/>
            <consortium name="The Broad Institute Genome Sequencing Center for Infectious Disease"/>
            <person name="Wu L."/>
            <person name="Ma J."/>
        </authorList>
    </citation>
    <scope>NUCLEOTIDE SEQUENCE [LARGE SCALE GENOMIC DNA]</scope>
    <source>
        <strain evidence="7 8">JCM 15503</strain>
    </source>
</reference>
<keyword evidence="4" id="KW-1133">Transmembrane helix</keyword>
<accession>A0ABN1KKQ8</accession>
<dbReference type="Pfam" id="PF07495">
    <property type="entry name" value="Y_Y_Y"/>
    <property type="match status" value="1"/>
</dbReference>
<comment type="caution">
    <text evidence="7">The sequence shown here is derived from an EMBL/GenBank/DDBJ whole genome shotgun (WGS) entry which is preliminary data.</text>
</comment>
<dbReference type="InterPro" id="IPR015943">
    <property type="entry name" value="WD40/YVTN_repeat-like_dom_sf"/>
</dbReference>
<proteinExistence type="predicted"/>
<evidence type="ECO:0000313" key="8">
    <source>
        <dbReference type="Proteomes" id="UP001500279"/>
    </source>
</evidence>
<feature type="chain" id="PRO_5045436006" evidence="5">
    <location>
        <begin position="27"/>
        <end position="1039"/>
    </location>
</feature>
<dbReference type="PANTHER" id="PTHR24421:SF62">
    <property type="entry name" value="SENSORY TRANSDUCTION HISTIDINE KINASE"/>
    <property type="match status" value="1"/>
</dbReference>
<dbReference type="RefSeq" id="WP_231010107.1">
    <property type="nucleotide sequence ID" value="NZ_BAAAEW010000047.1"/>
</dbReference>
<gene>
    <name evidence="7" type="ORF">GCM10009107_60850</name>
</gene>
<keyword evidence="2 7" id="KW-0418">Kinase</keyword>
<evidence type="ECO:0000259" key="6">
    <source>
        <dbReference type="SMART" id="SM00387"/>
    </source>
</evidence>
<name>A0ABN1KKQ8_9BURK</name>
<dbReference type="InterPro" id="IPR011123">
    <property type="entry name" value="Y_Y_Y"/>
</dbReference>
<dbReference type="Gene3D" id="3.30.565.10">
    <property type="entry name" value="Histidine kinase-like ATPase, C-terminal domain"/>
    <property type="match status" value="1"/>
</dbReference>
<keyword evidence="3" id="KW-0902">Two-component regulatory system</keyword>
<dbReference type="PANTHER" id="PTHR24421">
    <property type="entry name" value="NITRATE/NITRITE SENSOR PROTEIN NARX-RELATED"/>
    <property type="match status" value="1"/>
</dbReference>
<protein>
    <submittedName>
        <fullName evidence="7">Sensor histidine kinase</fullName>
    </submittedName>
</protein>
<evidence type="ECO:0000256" key="4">
    <source>
        <dbReference type="SAM" id="Phobius"/>
    </source>
</evidence>
<evidence type="ECO:0000256" key="3">
    <source>
        <dbReference type="ARBA" id="ARBA00023012"/>
    </source>
</evidence>
<dbReference type="Gene3D" id="1.20.5.1930">
    <property type="match status" value="1"/>
</dbReference>
<sequence>MTPRPGIGRLLYLTAFLLALACSSFAARATAPPLSEFMHISRTVTDGAPADIWTLAQSPTGSLWLGTGLGLYRFDGARFDRYPLREGQRLRSTNINALKVLPNGDIWLGLYTGGVVRLRDGMVTAYDQAQGMPAGRVLRIVTTPDGALWAAAGEGLARFDGQRWQRIGSDWGFPDDGADGLLTDHRGVLWVTTSNTLFYLKPGERQFRPTGEWLIHEPVMAEDRAGRLWVSEPAGGTRPLPDYAQGAPLSSALAQATATHAALPANPFLRVKQMLFARDGSMWMTESGAGVRRLRDPSAVPTGQRLAPQDSELFSGPDGLASEVVVPLLEDGDGDIWVGTNYGLESFRHMRLHPVAAFSQGVPGRLAVTPSGSGVLVANRNQTLWLDPPNPPQVRNERHGAHAMMQAPDGALWVLDDTMTRLHGGQRQLVDFTSVASSVSERAFAPDHAGGAWVSLVGKGVYHVAPNSVQREQRIDNGGSPPTAITVADNGDTWFGFDDEVVQLAGGTLRRYGNADGLLTGRTTAIHVGRDAIFVAGESGFARFDGRRFSTVSAERDDAFGHVSGIAETRDGDLWLNGARGVVQVKPADLPAMFEQQPPRLNYRLLDWHEGLPGIAQQAPLQSTLVRDAQDRLWFATNHGLAWLDPAELPRNIRSPTVEIQQLRVGDVPHAPVPDLQLPAGTRNLAIRYTALTLAVADRARFRYRLDGVDNDWQEAGTRHEATYANLADGHYRFRVVAANGDGVWNPQETTLDFRIAPTWQQSRLFALACGVALLLVTGGLYLLRARAIALRVRRELQVRHSERERIARELHDTLLQSTQGLIVNVQGLASTLPADAPVRQQIETLLDKADDVVLEARERVRDLRSPQVDGTELAQALEALGRVLGSGSAARLRVTTQGQPRALQRKVLDELYCIAREGLLNAYRHANANQITLVIAYGSDGLLLCVCDDGIGLSPQVRDRGAADGHWGLAGMHERAALIGARLTLASEVPTGTRIEVRVPALLAYEEPGFGHWLAPRWLRRRRARQQLHKTRAPQTKA</sequence>
<evidence type="ECO:0000313" key="7">
    <source>
        <dbReference type="EMBL" id="GAA0769692.1"/>
    </source>
</evidence>
<dbReference type="Pfam" id="PF07730">
    <property type="entry name" value="HisKA_3"/>
    <property type="match status" value="1"/>
</dbReference>
<keyword evidence="5" id="KW-0732">Signal</keyword>
<dbReference type="InterPro" id="IPR013783">
    <property type="entry name" value="Ig-like_fold"/>
</dbReference>
<feature type="transmembrane region" description="Helical" evidence="4">
    <location>
        <begin position="765"/>
        <end position="784"/>
    </location>
</feature>
<feature type="domain" description="Histidine kinase/HSP90-like ATPase" evidence="6">
    <location>
        <begin position="907"/>
        <end position="1004"/>
    </location>
</feature>
<keyword evidence="1" id="KW-0808">Transferase</keyword>
<dbReference type="SUPFAM" id="SSF55874">
    <property type="entry name" value="ATPase domain of HSP90 chaperone/DNA topoisomerase II/histidine kinase"/>
    <property type="match status" value="1"/>
</dbReference>
<evidence type="ECO:0000256" key="5">
    <source>
        <dbReference type="SAM" id="SignalP"/>
    </source>
</evidence>
<dbReference type="GO" id="GO:0016301">
    <property type="term" value="F:kinase activity"/>
    <property type="evidence" value="ECO:0007669"/>
    <property type="project" value="UniProtKB-KW"/>
</dbReference>
<dbReference type="Gene3D" id="2.130.10.10">
    <property type="entry name" value="YVTN repeat-like/Quinoprotein amine dehydrogenase"/>
    <property type="match status" value="3"/>
</dbReference>
<dbReference type="InterPro" id="IPR011110">
    <property type="entry name" value="Reg_prop"/>
</dbReference>
<dbReference type="Pfam" id="PF07494">
    <property type="entry name" value="Reg_prop"/>
    <property type="match status" value="1"/>
</dbReference>
<dbReference type="InterPro" id="IPR050482">
    <property type="entry name" value="Sensor_HK_TwoCompSys"/>
</dbReference>
<feature type="signal peptide" evidence="5">
    <location>
        <begin position="1"/>
        <end position="26"/>
    </location>
</feature>
<keyword evidence="8" id="KW-1185">Reference proteome</keyword>
<dbReference type="Proteomes" id="UP001500279">
    <property type="component" value="Unassembled WGS sequence"/>
</dbReference>
<evidence type="ECO:0000256" key="1">
    <source>
        <dbReference type="ARBA" id="ARBA00022679"/>
    </source>
</evidence>
<dbReference type="InterPro" id="IPR003594">
    <property type="entry name" value="HATPase_dom"/>
</dbReference>
<organism evidence="7 8">
    <name type="scientific">Ideonella azotifigens</name>
    <dbReference type="NCBI Taxonomy" id="513160"/>
    <lineage>
        <taxon>Bacteria</taxon>
        <taxon>Pseudomonadati</taxon>
        <taxon>Pseudomonadota</taxon>
        <taxon>Betaproteobacteria</taxon>
        <taxon>Burkholderiales</taxon>
        <taxon>Sphaerotilaceae</taxon>
        <taxon>Ideonella</taxon>
    </lineage>
</organism>
<dbReference type="Pfam" id="PF02518">
    <property type="entry name" value="HATPase_c"/>
    <property type="match status" value="1"/>
</dbReference>
<dbReference type="CDD" id="cd16917">
    <property type="entry name" value="HATPase_UhpB-NarQ-NarX-like"/>
    <property type="match status" value="1"/>
</dbReference>
<keyword evidence="4" id="KW-0812">Transmembrane</keyword>
<evidence type="ECO:0000256" key="2">
    <source>
        <dbReference type="ARBA" id="ARBA00022777"/>
    </source>
</evidence>
<dbReference type="SUPFAM" id="SSF63829">
    <property type="entry name" value="Calcium-dependent phosphotriesterase"/>
    <property type="match status" value="3"/>
</dbReference>
<dbReference type="Gene3D" id="2.60.40.10">
    <property type="entry name" value="Immunoglobulins"/>
    <property type="match status" value="1"/>
</dbReference>
<dbReference type="EMBL" id="BAAAEW010000047">
    <property type="protein sequence ID" value="GAA0769692.1"/>
    <property type="molecule type" value="Genomic_DNA"/>
</dbReference>
<dbReference type="InterPro" id="IPR011712">
    <property type="entry name" value="Sig_transdc_His_kin_sub3_dim/P"/>
</dbReference>
<dbReference type="InterPro" id="IPR036890">
    <property type="entry name" value="HATPase_C_sf"/>
</dbReference>
<dbReference type="SMART" id="SM00387">
    <property type="entry name" value="HATPase_c"/>
    <property type="match status" value="1"/>
</dbReference>